<gene>
    <name evidence="1" type="ORF">OYC61_012910</name>
</gene>
<evidence type="ECO:0000313" key="2">
    <source>
        <dbReference type="Proteomes" id="UP001074635"/>
    </source>
</evidence>
<dbReference type="RefSeq" id="WP_268378298.1">
    <property type="nucleotide sequence ID" value="NZ_JAPQTC020000004.1"/>
</dbReference>
<comment type="caution">
    <text evidence="1">The sequence shown here is derived from an EMBL/GenBank/DDBJ whole genome shotgun (WGS) entry which is preliminary data.</text>
</comment>
<sequence>MSAFCVFGMTEPLAKTLAARKAPPKKVREKMTAQELNEWYAERAATILKSSKPRQVSPEFDAPQFCQDWIDLAHKTVKANGLRVMFRGQKPDGSINKRTGKPLMAWLPY</sequence>
<proteinExistence type="predicted"/>
<name>A0ABU3MV35_9BURK</name>
<accession>A0ABU3MV35</accession>
<keyword evidence="2" id="KW-1185">Reference proteome</keyword>
<reference evidence="1" key="1">
    <citation type="submission" date="2023-08" db="EMBL/GenBank/DDBJ databases">
        <title>Study of Resistomes in environmental pathogenic environmental.</title>
        <authorList>
            <person name="Bhattacharjee A."/>
            <person name="Singh A.K."/>
        </authorList>
    </citation>
    <scope>NUCLEOTIDE SEQUENCE</scope>
    <source>
        <strain evidence="1">S1</strain>
    </source>
</reference>
<evidence type="ECO:0000313" key="1">
    <source>
        <dbReference type="EMBL" id="MDT8505200.1"/>
    </source>
</evidence>
<organism evidence="1 2">
    <name type="scientific">Alcaligenes nematophilus</name>
    <dbReference type="NCBI Taxonomy" id="2994643"/>
    <lineage>
        <taxon>Bacteria</taxon>
        <taxon>Pseudomonadati</taxon>
        <taxon>Pseudomonadota</taxon>
        <taxon>Betaproteobacteria</taxon>
        <taxon>Burkholderiales</taxon>
        <taxon>Alcaligenaceae</taxon>
        <taxon>Alcaligenes</taxon>
    </lineage>
</organism>
<protein>
    <submittedName>
        <fullName evidence="1">Uncharacterized protein</fullName>
    </submittedName>
</protein>
<dbReference type="Proteomes" id="UP001074635">
    <property type="component" value="Unassembled WGS sequence"/>
</dbReference>
<dbReference type="EMBL" id="JAPQTC020000004">
    <property type="protein sequence ID" value="MDT8505200.1"/>
    <property type="molecule type" value="Genomic_DNA"/>
</dbReference>